<keyword evidence="1" id="KW-0812">Transmembrane</keyword>
<gene>
    <name evidence="2" type="ORF">ACF05T_06650</name>
</gene>
<dbReference type="RefSeq" id="WP_391933399.1">
    <property type="nucleotide sequence ID" value="NZ_JBIBSM010000003.1"/>
</dbReference>
<keyword evidence="3" id="KW-1185">Reference proteome</keyword>
<sequence>MPAPGRWPCLLGSESASQTEEGQLPSTLALWAGALLAARISARIGVGSTIIIGFAVSPVAQVPLLLAAPGRAWQIALAATLAVQLFWATASGVSQRSLRQILCDPRFQGRMQAASTTVTAGSRPLAAATAGALALLPDVRAVLAVGALLQVVPVVLLPASPVRALRDMPAPPYSPAVPPAREGAS</sequence>
<dbReference type="Proteomes" id="UP001603013">
    <property type="component" value="Unassembled WGS sequence"/>
</dbReference>
<keyword evidence="1" id="KW-1133">Transmembrane helix</keyword>
<feature type="transmembrane region" description="Helical" evidence="1">
    <location>
        <begin position="44"/>
        <end position="66"/>
    </location>
</feature>
<evidence type="ECO:0000313" key="2">
    <source>
        <dbReference type="EMBL" id="MFF8275783.1"/>
    </source>
</evidence>
<dbReference type="Gene3D" id="1.20.1250.20">
    <property type="entry name" value="MFS general substrate transporter like domains"/>
    <property type="match status" value="1"/>
</dbReference>
<proteinExistence type="predicted"/>
<name>A0ABW6Y7J5_9ACTN</name>
<accession>A0ABW6Y7J5</accession>
<organism evidence="2 3">
    <name type="scientific">Streptomyces lateritius</name>
    <dbReference type="NCBI Taxonomy" id="67313"/>
    <lineage>
        <taxon>Bacteria</taxon>
        <taxon>Bacillati</taxon>
        <taxon>Actinomycetota</taxon>
        <taxon>Actinomycetes</taxon>
        <taxon>Kitasatosporales</taxon>
        <taxon>Streptomycetaceae</taxon>
        <taxon>Streptomyces</taxon>
    </lineage>
</organism>
<feature type="transmembrane region" description="Helical" evidence="1">
    <location>
        <begin position="72"/>
        <end position="93"/>
    </location>
</feature>
<evidence type="ECO:0008006" key="4">
    <source>
        <dbReference type="Google" id="ProtNLM"/>
    </source>
</evidence>
<dbReference type="SUPFAM" id="SSF103473">
    <property type="entry name" value="MFS general substrate transporter"/>
    <property type="match status" value="1"/>
</dbReference>
<reference evidence="2 3" key="1">
    <citation type="submission" date="2024-10" db="EMBL/GenBank/DDBJ databases">
        <title>The Natural Products Discovery Center: Release of the First 8490 Sequenced Strains for Exploring Actinobacteria Biosynthetic Diversity.</title>
        <authorList>
            <person name="Kalkreuter E."/>
            <person name="Kautsar S.A."/>
            <person name="Yang D."/>
            <person name="Bader C.D."/>
            <person name="Teijaro C.N."/>
            <person name="Fluegel L."/>
            <person name="Davis C.M."/>
            <person name="Simpson J.R."/>
            <person name="Lauterbach L."/>
            <person name="Steele A.D."/>
            <person name="Gui C."/>
            <person name="Meng S."/>
            <person name="Li G."/>
            <person name="Viehrig K."/>
            <person name="Ye F."/>
            <person name="Su P."/>
            <person name="Kiefer A.F."/>
            <person name="Nichols A."/>
            <person name="Cepeda A.J."/>
            <person name="Yan W."/>
            <person name="Fan B."/>
            <person name="Jiang Y."/>
            <person name="Adhikari A."/>
            <person name="Zheng C.-J."/>
            <person name="Schuster L."/>
            <person name="Cowan T.M."/>
            <person name="Smanski M.J."/>
            <person name="Chevrette M.G."/>
            <person name="De Carvalho L.P.S."/>
            <person name="Shen B."/>
        </authorList>
    </citation>
    <scope>NUCLEOTIDE SEQUENCE [LARGE SCALE GENOMIC DNA]</scope>
    <source>
        <strain evidence="2 3">NPDC015755</strain>
    </source>
</reference>
<evidence type="ECO:0000256" key="1">
    <source>
        <dbReference type="SAM" id="Phobius"/>
    </source>
</evidence>
<protein>
    <recommendedName>
        <fullName evidence="4">Membrane transport protein MMPL domain-containing protein</fullName>
    </recommendedName>
</protein>
<dbReference type="EMBL" id="JBIBSM010000003">
    <property type="protein sequence ID" value="MFF8275783.1"/>
    <property type="molecule type" value="Genomic_DNA"/>
</dbReference>
<keyword evidence="1" id="KW-0472">Membrane</keyword>
<dbReference type="InterPro" id="IPR036259">
    <property type="entry name" value="MFS_trans_sf"/>
</dbReference>
<evidence type="ECO:0000313" key="3">
    <source>
        <dbReference type="Proteomes" id="UP001603013"/>
    </source>
</evidence>
<comment type="caution">
    <text evidence="2">The sequence shown here is derived from an EMBL/GenBank/DDBJ whole genome shotgun (WGS) entry which is preliminary data.</text>
</comment>